<proteinExistence type="predicted"/>
<protein>
    <submittedName>
        <fullName evidence="1">Uncharacterized protein</fullName>
    </submittedName>
</protein>
<evidence type="ECO:0000313" key="2">
    <source>
        <dbReference type="Proteomes" id="UP000320095"/>
    </source>
</evidence>
<dbReference type="Proteomes" id="UP000320095">
    <property type="component" value="Unassembled WGS sequence"/>
</dbReference>
<reference evidence="1 2" key="1">
    <citation type="journal article" date="2019" name="Environ. Microbiol.">
        <title>Species interactions and distinct microbial communities in high Arctic permafrost affected cryosols are associated with the CH4 and CO2 gas fluxes.</title>
        <authorList>
            <person name="Altshuler I."/>
            <person name="Hamel J."/>
            <person name="Turney S."/>
            <person name="Magnuson E."/>
            <person name="Levesque R."/>
            <person name="Greer C."/>
            <person name="Whyte L.G."/>
        </authorList>
    </citation>
    <scope>NUCLEOTIDE SEQUENCE [LARGE SCALE GENOMIC DNA]</scope>
    <source>
        <strain evidence="1 2">S5.20</strain>
    </source>
</reference>
<sequence>MNPPAVQQVGAAVLVQGDGLEHVKACVLALMREMQRNGYAPPPALADLLTKAHAARMSQTRQEFVSYQVVEAHSESQDVDDWIGVAEAAQTLGVGIRQMQRLAQNLSPGQVKRIGNSLALKRAPVLALAAQRKARK</sequence>
<dbReference type="AlphaFoldDB" id="A0A502E2V2"/>
<dbReference type="RefSeq" id="WP_140695716.1">
    <property type="nucleotide sequence ID" value="NZ_RCZG01000011.1"/>
</dbReference>
<gene>
    <name evidence="1" type="ORF">EAH80_22070</name>
</gene>
<name>A0A502E2V2_9MYCO</name>
<keyword evidence="2" id="KW-1185">Reference proteome</keyword>
<evidence type="ECO:0000313" key="1">
    <source>
        <dbReference type="EMBL" id="TPG31644.1"/>
    </source>
</evidence>
<comment type="caution">
    <text evidence="1">The sequence shown here is derived from an EMBL/GenBank/DDBJ whole genome shotgun (WGS) entry which is preliminary data.</text>
</comment>
<accession>A0A502E2V2</accession>
<organism evidence="1 2">
    <name type="scientific">Mycolicibacterium hodleri</name>
    <dbReference type="NCBI Taxonomy" id="49897"/>
    <lineage>
        <taxon>Bacteria</taxon>
        <taxon>Bacillati</taxon>
        <taxon>Actinomycetota</taxon>
        <taxon>Actinomycetes</taxon>
        <taxon>Mycobacteriales</taxon>
        <taxon>Mycobacteriaceae</taxon>
        <taxon>Mycolicibacterium</taxon>
    </lineage>
</organism>
<dbReference type="EMBL" id="RCZG01000011">
    <property type="protein sequence ID" value="TPG31644.1"/>
    <property type="molecule type" value="Genomic_DNA"/>
</dbReference>